<comment type="caution">
    <text evidence="8">The sequence shown here is derived from an EMBL/GenBank/DDBJ whole genome shotgun (WGS) entry which is preliminary data.</text>
</comment>
<feature type="domain" description="Major facilitator superfamily (MFS) profile" evidence="7">
    <location>
        <begin position="37"/>
        <end position="433"/>
    </location>
</feature>
<feature type="transmembrane region" description="Helical" evidence="6">
    <location>
        <begin position="188"/>
        <end position="207"/>
    </location>
</feature>
<dbReference type="InterPro" id="IPR005828">
    <property type="entry name" value="MFS_sugar_transport-like"/>
</dbReference>
<evidence type="ECO:0000313" key="8">
    <source>
        <dbReference type="EMBL" id="KAK3047308.1"/>
    </source>
</evidence>
<dbReference type="AlphaFoldDB" id="A0AAJ0D6N3"/>
<organism evidence="8 9">
    <name type="scientific">Extremus antarcticus</name>
    <dbReference type="NCBI Taxonomy" id="702011"/>
    <lineage>
        <taxon>Eukaryota</taxon>
        <taxon>Fungi</taxon>
        <taxon>Dikarya</taxon>
        <taxon>Ascomycota</taxon>
        <taxon>Pezizomycotina</taxon>
        <taxon>Dothideomycetes</taxon>
        <taxon>Dothideomycetidae</taxon>
        <taxon>Mycosphaerellales</taxon>
        <taxon>Extremaceae</taxon>
        <taxon>Extremus</taxon>
    </lineage>
</organism>
<feature type="transmembrane region" description="Helical" evidence="6">
    <location>
        <begin position="75"/>
        <end position="94"/>
    </location>
</feature>
<feature type="transmembrane region" description="Helical" evidence="6">
    <location>
        <begin position="133"/>
        <end position="153"/>
    </location>
</feature>
<evidence type="ECO:0000256" key="5">
    <source>
        <dbReference type="SAM" id="MobiDB-lite"/>
    </source>
</evidence>
<evidence type="ECO:0000256" key="6">
    <source>
        <dbReference type="SAM" id="Phobius"/>
    </source>
</evidence>
<dbReference type="Proteomes" id="UP001271007">
    <property type="component" value="Unassembled WGS sequence"/>
</dbReference>
<feature type="transmembrane region" description="Helical" evidence="6">
    <location>
        <begin position="372"/>
        <end position="391"/>
    </location>
</feature>
<feature type="transmembrane region" description="Helical" evidence="6">
    <location>
        <begin position="106"/>
        <end position="127"/>
    </location>
</feature>
<dbReference type="GO" id="GO:0005886">
    <property type="term" value="C:plasma membrane"/>
    <property type="evidence" value="ECO:0007669"/>
    <property type="project" value="TreeGrafter"/>
</dbReference>
<feature type="transmembrane region" description="Helical" evidence="6">
    <location>
        <begin position="411"/>
        <end position="428"/>
    </location>
</feature>
<evidence type="ECO:0000259" key="7">
    <source>
        <dbReference type="PROSITE" id="PS50850"/>
    </source>
</evidence>
<keyword evidence="9" id="KW-1185">Reference proteome</keyword>
<feature type="transmembrane region" description="Helical" evidence="6">
    <location>
        <begin position="305"/>
        <end position="328"/>
    </location>
</feature>
<evidence type="ECO:0000256" key="2">
    <source>
        <dbReference type="ARBA" id="ARBA00022692"/>
    </source>
</evidence>
<dbReference type="InterPro" id="IPR020846">
    <property type="entry name" value="MFS_dom"/>
</dbReference>
<proteinExistence type="predicted"/>
<dbReference type="EMBL" id="JAWDJX010000064">
    <property type="protein sequence ID" value="KAK3047308.1"/>
    <property type="molecule type" value="Genomic_DNA"/>
</dbReference>
<dbReference type="PROSITE" id="PS50850">
    <property type="entry name" value="MFS"/>
    <property type="match status" value="1"/>
</dbReference>
<dbReference type="SUPFAM" id="SSF103473">
    <property type="entry name" value="MFS general substrate transporter"/>
    <property type="match status" value="1"/>
</dbReference>
<reference evidence="8" key="1">
    <citation type="submission" date="2023-04" db="EMBL/GenBank/DDBJ databases">
        <title>Black Yeasts Isolated from many extreme environments.</title>
        <authorList>
            <person name="Coleine C."/>
            <person name="Stajich J.E."/>
            <person name="Selbmann L."/>
        </authorList>
    </citation>
    <scope>NUCLEOTIDE SEQUENCE</scope>
    <source>
        <strain evidence="8">CCFEE 5312</strain>
    </source>
</reference>
<evidence type="ECO:0000313" key="9">
    <source>
        <dbReference type="Proteomes" id="UP001271007"/>
    </source>
</evidence>
<sequence length="478" mass="51653">MADSKSPALDEGSPDGSRDLEVPLENPEKSTWERLWPAMACGAGLFSDGYLQAAIGPVNTILSTLYPVKYAQSSAVSNVSSIAFAGTVVGQLVFGYTSDAWSRKWTLLVSTIILVVFAALGAGSYGAGGSVTGLFAALTAYRFLLGIGIGGEYPAGSVGCAESNRSRIVAGTLVATIVTAIAPHHLHAVWRIVLGVGVIPPLSLLYLRIKLKEPDAFSREKFAKKTPYWLALKFYGPRLLVVMVIWFIYDFLTYPFSIFSSSWLNTIAPNRSLWQNFGWSTLINCFYLPGAILGAFLSDKLGPRLCLSIFVALQGVVGFIMSGTYEWLREPQNVAGFVVVYGIFLSLGEVGPGDNLGLIAAKSCSTGIRGKYYAIAAAFGKIGGFVGNYAFPHIIAAGGSVTSIKGGQYPFFVASSLCLFSACIVWFLPKIDQDTIELEDKRFRQYLVDNGWDISQMGSEEWQSKRRTSLAAAEQKDS</sequence>
<evidence type="ECO:0000256" key="1">
    <source>
        <dbReference type="ARBA" id="ARBA00004141"/>
    </source>
</evidence>
<dbReference type="GO" id="GO:0046943">
    <property type="term" value="F:carboxylic acid transmembrane transporter activity"/>
    <property type="evidence" value="ECO:0007669"/>
    <property type="project" value="TreeGrafter"/>
</dbReference>
<keyword evidence="4 6" id="KW-0472">Membrane</keyword>
<name>A0AAJ0D6N3_9PEZI</name>
<keyword evidence="2 6" id="KW-0812">Transmembrane</keyword>
<dbReference type="InterPro" id="IPR036259">
    <property type="entry name" value="MFS_trans_sf"/>
</dbReference>
<accession>A0AAJ0D6N3</accession>
<evidence type="ECO:0000256" key="3">
    <source>
        <dbReference type="ARBA" id="ARBA00022989"/>
    </source>
</evidence>
<dbReference type="PANTHER" id="PTHR23508">
    <property type="entry name" value="CARBOXYLIC ACID TRANSPORTER PROTEIN HOMOLOG"/>
    <property type="match status" value="1"/>
</dbReference>
<feature type="transmembrane region" description="Helical" evidence="6">
    <location>
        <begin position="334"/>
        <end position="351"/>
    </location>
</feature>
<feature type="transmembrane region" description="Helical" evidence="6">
    <location>
        <begin position="277"/>
        <end position="298"/>
    </location>
</feature>
<dbReference type="Pfam" id="PF00083">
    <property type="entry name" value="Sugar_tr"/>
    <property type="match status" value="2"/>
</dbReference>
<evidence type="ECO:0000256" key="4">
    <source>
        <dbReference type="ARBA" id="ARBA00023136"/>
    </source>
</evidence>
<feature type="region of interest" description="Disordered" evidence="5">
    <location>
        <begin position="1"/>
        <end position="23"/>
    </location>
</feature>
<keyword evidence="3 6" id="KW-1133">Transmembrane helix</keyword>
<feature type="transmembrane region" description="Helical" evidence="6">
    <location>
        <begin position="228"/>
        <end position="249"/>
    </location>
</feature>
<gene>
    <name evidence="8" type="primary">GIT2_2</name>
    <name evidence="8" type="ORF">LTR09_011298</name>
</gene>
<feature type="transmembrane region" description="Helical" evidence="6">
    <location>
        <begin position="165"/>
        <end position="182"/>
    </location>
</feature>
<protein>
    <submittedName>
        <fullName evidence="8">Glycerophosphoinositol permease</fullName>
    </submittedName>
</protein>
<dbReference type="PANTHER" id="PTHR23508:SF10">
    <property type="entry name" value="CARBOXYLIC ACID TRANSPORTER PROTEIN HOMOLOG"/>
    <property type="match status" value="1"/>
</dbReference>
<comment type="subcellular location">
    <subcellularLocation>
        <location evidence="1">Membrane</location>
        <topology evidence="1">Multi-pass membrane protein</topology>
    </subcellularLocation>
</comment>
<dbReference type="Gene3D" id="1.20.1250.20">
    <property type="entry name" value="MFS general substrate transporter like domains"/>
    <property type="match status" value="1"/>
</dbReference>